<dbReference type="SUPFAM" id="SSF46458">
    <property type="entry name" value="Globin-like"/>
    <property type="match status" value="1"/>
</dbReference>
<dbReference type="EMBL" id="JACOGD010000002">
    <property type="protein sequence ID" value="MBC3930674.1"/>
    <property type="molecule type" value="Genomic_DNA"/>
</dbReference>
<feature type="chain" id="PRO_5046780676" description="Group 1 truncated hemoglobin" evidence="7">
    <location>
        <begin position="21"/>
        <end position="143"/>
    </location>
</feature>
<dbReference type="Proteomes" id="UP000654304">
    <property type="component" value="Unassembled WGS sequence"/>
</dbReference>
<keyword evidence="4 6" id="KW-0479">Metal-binding</keyword>
<dbReference type="Gene3D" id="1.10.490.10">
    <property type="entry name" value="Globins"/>
    <property type="match status" value="1"/>
</dbReference>
<evidence type="ECO:0000256" key="7">
    <source>
        <dbReference type="SAM" id="SignalP"/>
    </source>
</evidence>
<accession>A0ABR7A186</accession>
<evidence type="ECO:0000256" key="1">
    <source>
        <dbReference type="ARBA" id="ARBA00009660"/>
    </source>
</evidence>
<keyword evidence="6" id="KW-0561">Oxygen transport</keyword>
<evidence type="ECO:0000256" key="6">
    <source>
        <dbReference type="PIRNR" id="PIRNR002030"/>
    </source>
</evidence>
<dbReference type="InterPro" id="IPR016339">
    <property type="entry name" value="Hemoglobin_trunc_I"/>
</dbReference>
<name>A0ABR7A186_9BURK</name>
<keyword evidence="9" id="KW-1185">Reference proteome</keyword>
<evidence type="ECO:0000256" key="3">
    <source>
        <dbReference type="ARBA" id="ARBA00022617"/>
    </source>
</evidence>
<keyword evidence="2 6" id="KW-0813">Transport</keyword>
<dbReference type="CDD" id="cd00454">
    <property type="entry name" value="TrHb1_N"/>
    <property type="match status" value="1"/>
</dbReference>
<dbReference type="RefSeq" id="WP_186902549.1">
    <property type="nucleotide sequence ID" value="NZ_JACOGD010000002.1"/>
</dbReference>
<protein>
    <recommendedName>
        <fullName evidence="6">Group 1 truncated hemoglobin</fullName>
    </recommendedName>
</protein>
<dbReference type="InterPro" id="IPR012292">
    <property type="entry name" value="Globin/Proto"/>
</dbReference>
<comment type="cofactor">
    <cofactor evidence="6">
        <name>heme</name>
        <dbReference type="ChEBI" id="CHEBI:30413"/>
    </cofactor>
</comment>
<keyword evidence="5 6" id="KW-0408">Iron</keyword>
<evidence type="ECO:0000313" key="8">
    <source>
        <dbReference type="EMBL" id="MBC3930674.1"/>
    </source>
</evidence>
<sequence length="143" mass="15628">MRRFFIAGLSALSFTLSASAQTQTDNLYQALGGSPGIARVVDQLIVEIQQDARISPQFKETNMKRLAELLKEQLCVVSDGPCQYSGDDMLTVHAQLGIKSAAFNALVEDLQAAMHKNHIPFATQNRLLARLAVMKKDIVVSAP</sequence>
<comment type="caution">
    <text evidence="8">The sequence shown here is derived from an EMBL/GenBank/DDBJ whole genome shotgun (WGS) entry which is preliminary data.</text>
</comment>
<dbReference type="InterPro" id="IPR009050">
    <property type="entry name" value="Globin-like_sf"/>
</dbReference>
<reference evidence="8 9" key="1">
    <citation type="submission" date="2020-08" db="EMBL/GenBank/DDBJ databases">
        <title>Novel species isolated from subtropical streams in China.</title>
        <authorList>
            <person name="Lu H."/>
        </authorList>
    </citation>
    <scope>NUCLEOTIDE SEQUENCE [LARGE SCALE GENOMIC DNA]</scope>
    <source>
        <strain evidence="8 9">CY22W</strain>
    </source>
</reference>
<evidence type="ECO:0000256" key="5">
    <source>
        <dbReference type="ARBA" id="ARBA00023004"/>
    </source>
</evidence>
<feature type="signal peptide" evidence="7">
    <location>
        <begin position="1"/>
        <end position="20"/>
    </location>
</feature>
<evidence type="ECO:0000256" key="4">
    <source>
        <dbReference type="ARBA" id="ARBA00022723"/>
    </source>
</evidence>
<dbReference type="InterPro" id="IPR001486">
    <property type="entry name" value="Hemoglobin_trunc"/>
</dbReference>
<keyword evidence="7" id="KW-0732">Signal</keyword>
<evidence type="ECO:0000313" key="9">
    <source>
        <dbReference type="Proteomes" id="UP000654304"/>
    </source>
</evidence>
<gene>
    <name evidence="8" type="ORF">H8K43_03230</name>
</gene>
<dbReference type="PIRSF" id="PIRSF002030">
    <property type="entry name" value="Globin_Protozoa/Cyanobacteria"/>
    <property type="match status" value="1"/>
</dbReference>
<dbReference type="Pfam" id="PF01152">
    <property type="entry name" value="Bac_globin"/>
    <property type="match status" value="1"/>
</dbReference>
<comment type="similarity">
    <text evidence="1 6">Belongs to the truncated hemoglobin family. Group I subfamily.</text>
</comment>
<keyword evidence="3 6" id="KW-0349">Heme</keyword>
<evidence type="ECO:0000256" key="2">
    <source>
        <dbReference type="ARBA" id="ARBA00022448"/>
    </source>
</evidence>
<organism evidence="8 9">
    <name type="scientific">Undibacterium curvum</name>
    <dbReference type="NCBI Taxonomy" id="2762294"/>
    <lineage>
        <taxon>Bacteria</taxon>
        <taxon>Pseudomonadati</taxon>
        <taxon>Pseudomonadota</taxon>
        <taxon>Betaproteobacteria</taxon>
        <taxon>Burkholderiales</taxon>
        <taxon>Oxalobacteraceae</taxon>
        <taxon>Undibacterium</taxon>
    </lineage>
</organism>
<proteinExistence type="inferred from homology"/>